<evidence type="ECO:0000313" key="2">
    <source>
        <dbReference type="Proteomes" id="UP000050761"/>
    </source>
</evidence>
<sequence length="158" mass="18545">MIVNLEQEVRSGSKTVEVTPNLFRDVQFDAIENMPIGSPEYTFKGMNITGVRTSEIFIHVCLRKFFFVKQIFTSIVLEAQVGKYRELSVDSKVIREDSRARHERRAMRSAMYRKENNHTLRNRGGLNLSAERRRYLSVLSTHRPCRQTHMSGYLHNFY</sequence>
<gene>
    <name evidence="1" type="ORF">HPBE_LOCUS15336</name>
</gene>
<dbReference type="EMBL" id="UZAH01028804">
    <property type="protein sequence ID" value="VDP02455.1"/>
    <property type="molecule type" value="Genomic_DNA"/>
</dbReference>
<accession>A0A3P8B6J2</accession>
<protein>
    <submittedName>
        <fullName evidence="3">Transthyretin-like family protein</fullName>
    </submittedName>
</protein>
<dbReference type="OrthoDB" id="5872806at2759"/>
<evidence type="ECO:0000313" key="1">
    <source>
        <dbReference type="EMBL" id="VDP02455.1"/>
    </source>
</evidence>
<organism evidence="1">
    <name type="scientific">Heligmosomoides polygyrus</name>
    <name type="common">Parasitic roundworm</name>
    <dbReference type="NCBI Taxonomy" id="6339"/>
    <lineage>
        <taxon>Eukaryota</taxon>
        <taxon>Metazoa</taxon>
        <taxon>Ecdysozoa</taxon>
        <taxon>Nematoda</taxon>
        <taxon>Chromadorea</taxon>
        <taxon>Rhabditida</taxon>
        <taxon>Rhabditina</taxon>
        <taxon>Rhabditomorpha</taxon>
        <taxon>Strongyloidea</taxon>
        <taxon>Heligmosomidae</taxon>
        <taxon>Heligmosomoides</taxon>
    </lineage>
</organism>
<proteinExistence type="predicted"/>
<dbReference type="Proteomes" id="UP000050761">
    <property type="component" value="Unassembled WGS sequence"/>
</dbReference>
<dbReference type="AlphaFoldDB" id="A0A3P8B6J2"/>
<keyword evidence="2" id="KW-1185">Reference proteome</keyword>
<dbReference type="WBParaSite" id="HPBE_0001533701-mRNA-1">
    <property type="protein sequence ID" value="HPBE_0001533701-mRNA-1"/>
    <property type="gene ID" value="HPBE_0001533701"/>
</dbReference>
<evidence type="ECO:0000313" key="3">
    <source>
        <dbReference type="WBParaSite" id="HPBE_0001533701-mRNA-1"/>
    </source>
</evidence>
<reference evidence="3" key="2">
    <citation type="submission" date="2019-09" db="UniProtKB">
        <authorList>
            <consortium name="WormBaseParasite"/>
        </authorList>
    </citation>
    <scope>IDENTIFICATION</scope>
</reference>
<name>A0A3P8B6J2_HELPZ</name>
<reference evidence="1 2" key="1">
    <citation type="submission" date="2018-11" db="EMBL/GenBank/DDBJ databases">
        <authorList>
            <consortium name="Pathogen Informatics"/>
        </authorList>
    </citation>
    <scope>NUCLEOTIDE SEQUENCE [LARGE SCALE GENOMIC DNA]</scope>
</reference>